<dbReference type="Proteomes" id="UP000219621">
    <property type="component" value="Unassembled WGS sequence"/>
</dbReference>
<accession>A0A286GE53</accession>
<dbReference type="SUPFAM" id="SSF55909">
    <property type="entry name" value="Pentein"/>
    <property type="match status" value="1"/>
</dbReference>
<dbReference type="AlphaFoldDB" id="A0A286GE53"/>
<feature type="region of interest" description="Disordered" evidence="1">
    <location>
        <begin position="1"/>
        <end position="33"/>
    </location>
</feature>
<evidence type="ECO:0000256" key="1">
    <source>
        <dbReference type="SAM" id="MobiDB-lite"/>
    </source>
</evidence>
<proteinExistence type="predicted"/>
<dbReference type="RefSeq" id="WP_097278580.1">
    <property type="nucleotide sequence ID" value="NZ_OCNJ01000003.1"/>
</dbReference>
<keyword evidence="3" id="KW-1185">Reference proteome</keyword>
<dbReference type="Gene3D" id="3.75.10.10">
    <property type="entry name" value="L-arginine/glycine Amidinotransferase, Chain A"/>
    <property type="match status" value="1"/>
</dbReference>
<dbReference type="EMBL" id="OCNJ01000003">
    <property type="protein sequence ID" value="SOD93803.1"/>
    <property type="molecule type" value="Genomic_DNA"/>
</dbReference>
<reference evidence="3" key="1">
    <citation type="submission" date="2017-09" db="EMBL/GenBank/DDBJ databases">
        <authorList>
            <person name="Varghese N."/>
            <person name="Submissions S."/>
        </authorList>
    </citation>
    <scope>NUCLEOTIDE SEQUENCE [LARGE SCALE GENOMIC DNA]</scope>
    <source>
        <strain evidence="3">USBA 140</strain>
    </source>
</reference>
<feature type="compositionally biased region" description="Low complexity" evidence="1">
    <location>
        <begin position="1"/>
        <end position="32"/>
    </location>
</feature>
<dbReference type="OrthoDB" id="8356092at2"/>
<evidence type="ECO:0000313" key="2">
    <source>
        <dbReference type="EMBL" id="SOD93803.1"/>
    </source>
</evidence>
<gene>
    <name evidence="2" type="ORF">SAMN05421508_103205</name>
</gene>
<organism evidence="2 3">
    <name type="scientific">Caenispirillum bisanense</name>
    <dbReference type="NCBI Taxonomy" id="414052"/>
    <lineage>
        <taxon>Bacteria</taxon>
        <taxon>Pseudomonadati</taxon>
        <taxon>Pseudomonadota</taxon>
        <taxon>Alphaproteobacteria</taxon>
        <taxon>Rhodospirillales</taxon>
        <taxon>Novispirillaceae</taxon>
        <taxon>Caenispirillum</taxon>
    </lineage>
</organism>
<name>A0A286GE53_9PROT</name>
<protein>
    <submittedName>
        <fullName evidence="2">Uncharacterized protein</fullName>
    </submittedName>
</protein>
<evidence type="ECO:0000313" key="3">
    <source>
        <dbReference type="Proteomes" id="UP000219621"/>
    </source>
</evidence>
<sequence>MTGSPSSPTTPTSGSSTAKAPAPLPHPKASSSVTGPIRRLLLTIAADVAQNLQMQAVYRAILVEMPATTSFVIVVNPAVQALVEGWVQQLNMQARVQQIVFDADFTAWARDPFVAVTTDGDATIHLAQPEPSGDHPDTQIVAQMVAAPVPGIAAYPTPLYFDGGNVLAGDDFCILGANERQRTLDMLGTGGLPQPQPPTTPEELVDLLFQQYIVGVDRALHWLGLPDMPEQEEVPFEHNGEEWEQIFYYGNDPGAQQPVFHIDMFLTLMGREDDGYHVLLGSPTQAAYIMTGQMQTPPEAQAEAFDALQTQLQEMGFIVHRNPMPLIYQDDPVEKLRTWYYAAYNNALVQVDETGRRVWLPSFAHGIWQQALQQVEQANVQIWQERGFEVTLMPDFQVFTAMAGALRCITNDFDRGEA</sequence>